<evidence type="ECO:0000256" key="1">
    <source>
        <dbReference type="SAM" id="MobiDB-lite"/>
    </source>
</evidence>
<gene>
    <name evidence="3" type="ORF">RM540_06460</name>
</gene>
<comment type="caution">
    <text evidence="3">The sequence shown here is derived from an EMBL/GenBank/DDBJ whole genome shotgun (WGS) entry which is preliminary data.</text>
</comment>
<name>A0ABU3BQ40_9BACT</name>
<keyword evidence="4" id="KW-1185">Reference proteome</keyword>
<keyword evidence="2" id="KW-0732">Signal</keyword>
<dbReference type="RefSeq" id="WP_311662732.1">
    <property type="nucleotide sequence ID" value="NZ_JAVRHT010000011.1"/>
</dbReference>
<protein>
    <recommendedName>
        <fullName evidence="5">TonB-dependent receptor</fullName>
    </recommendedName>
</protein>
<evidence type="ECO:0008006" key="5">
    <source>
        <dbReference type="Google" id="ProtNLM"/>
    </source>
</evidence>
<feature type="signal peptide" evidence="2">
    <location>
        <begin position="1"/>
        <end position="37"/>
    </location>
</feature>
<organism evidence="3 4">
    <name type="scientific">Rubrivirga litoralis</name>
    <dbReference type="NCBI Taxonomy" id="3075598"/>
    <lineage>
        <taxon>Bacteria</taxon>
        <taxon>Pseudomonadati</taxon>
        <taxon>Rhodothermota</taxon>
        <taxon>Rhodothermia</taxon>
        <taxon>Rhodothermales</taxon>
        <taxon>Rubricoccaceae</taxon>
        <taxon>Rubrivirga</taxon>
    </lineage>
</organism>
<feature type="region of interest" description="Disordered" evidence="1">
    <location>
        <begin position="39"/>
        <end position="64"/>
    </location>
</feature>
<dbReference type="SUPFAM" id="SSF56935">
    <property type="entry name" value="Porins"/>
    <property type="match status" value="1"/>
</dbReference>
<feature type="chain" id="PRO_5045489347" description="TonB-dependent receptor" evidence="2">
    <location>
        <begin position="38"/>
        <end position="695"/>
    </location>
</feature>
<dbReference type="EMBL" id="JAVRHT010000011">
    <property type="protein sequence ID" value="MDT0631389.1"/>
    <property type="molecule type" value="Genomic_DNA"/>
</dbReference>
<dbReference type="Proteomes" id="UP001267426">
    <property type="component" value="Unassembled WGS sequence"/>
</dbReference>
<feature type="region of interest" description="Disordered" evidence="1">
    <location>
        <begin position="204"/>
        <end position="225"/>
    </location>
</feature>
<evidence type="ECO:0000313" key="3">
    <source>
        <dbReference type="EMBL" id="MDT0631389.1"/>
    </source>
</evidence>
<evidence type="ECO:0000313" key="4">
    <source>
        <dbReference type="Proteomes" id="UP001267426"/>
    </source>
</evidence>
<sequence length="695" mass="71036">MRGLRDAPAPPRRAAGGAGRGALLLAALFAFALPARAQTPDSTAAPPAAPPPVTEPAPEATPADSVEVGGAAVLPRPSVAPFGPAPGRPVTPVPALTAALAVETLLADRPGAFAYAASAPGRVGGVAFDGLGLDLPALALDGRPYTDPFTGAPRYDLLPAAAVGPLRLVGAAFGRPGGVAAAVRPFRLGVPVTEIRYGAGGEGVQQVSGTHAQTRRPPAFLRGGSDDARLTGTLHVANRRSNGVAAGGTLRHLDVLGRLLLTRPGLAAELGVVHADRTVGARLGVVAAAGRDPFDGLFLETAAVPDAAATRRTLRTEVWARARLPILAATPLDVGGAVAFQRLVVGEGQADTLRLWGRRLTAFAEQAGRAGAHHLSLRLDVVAEGAARSRLVALGLRVERDRDDARLDLHLALRDSVRLGPLALAAEGGASRLGGALVPTAALRAEAGPLYADVRYGGRARARVDAGGLAGRFEPSPGDGERALAAEAGLALRGGPWRLALRAYGARRTGVRELVATDSAAFAFASVPGALREGGVGVSAGWREAARRGFYVRGEGTARALAGAEDGLPARLDAALPRVWGALRIGVRAEGVGDGVLDLDLAAVGRAWSAFTGRRIEPATGLLALPAPAGPFAVALPAQATLGLEATATFSERASIFLRYDNALAERVTTGAAVLQGEPLAPHVFRFGVFWALLD</sequence>
<reference evidence="3 4" key="1">
    <citation type="submission" date="2023-09" db="EMBL/GenBank/DDBJ databases">
        <authorList>
            <person name="Rey-Velasco X."/>
        </authorList>
    </citation>
    <scope>NUCLEOTIDE SEQUENCE [LARGE SCALE GENOMIC DNA]</scope>
    <source>
        <strain evidence="3 4">F394</strain>
    </source>
</reference>
<proteinExistence type="predicted"/>
<evidence type="ECO:0000256" key="2">
    <source>
        <dbReference type="SAM" id="SignalP"/>
    </source>
</evidence>
<accession>A0ABU3BQ40</accession>